<gene>
    <name evidence="1" type="ORF">RIF25_10050</name>
</gene>
<comment type="caution">
    <text evidence="1">The sequence shown here is derived from an EMBL/GenBank/DDBJ whole genome shotgun (WGS) entry which is preliminary data.</text>
</comment>
<dbReference type="EMBL" id="JAVMIP010000009">
    <property type="protein sequence ID" value="MDS3861147.1"/>
    <property type="molecule type" value="Genomic_DNA"/>
</dbReference>
<reference evidence="2" key="1">
    <citation type="submission" date="2023-07" db="EMBL/GenBank/DDBJ databases">
        <authorList>
            <person name="Luz R."/>
            <person name="Cordeiro R."/>
            <person name="Fonseca A."/>
            <person name="Goncalves V."/>
        </authorList>
    </citation>
    <scope>NUCLEOTIDE SEQUENCE [LARGE SCALE GENOMIC DNA]</scope>
    <source>
        <strain evidence="2">BACA0444</strain>
    </source>
</reference>
<protein>
    <submittedName>
        <fullName evidence="1">Uncharacterized protein</fullName>
    </submittedName>
</protein>
<proteinExistence type="predicted"/>
<organism evidence="1 2">
    <name type="scientific">Pseudocalidococcus azoricus BACA0444</name>
    <dbReference type="NCBI Taxonomy" id="2918990"/>
    <lineage>
        <taxon>Bacteria</taxon>
        <taxon>Bacillati</taxon>
        <taxon>Cyanobacteriota</taxon>
        <taxon>Cyanophyceae</taxon>
        <taxon>Acaryochloridales</taxon>
        <taxon>Thermosynechococcaceae</taxon>
        <taxon>Pseudocalidococcus</taxon>
        <taxon>Pseudocalidococcus azoricus</taxon>
    </lineage>
</organism>
<evidence type="ECO:0000313" key="2">
    <source>
        <dbReference type="Proteomes" id="UP001268256"/>
    </source>
</evidence>
<dbReference type="Proteomes" id="UP001268256">
    <property type="component" value="Unassembled WGS sequence"/>
</dbReference>
<accession>A0AAE4JZS2</accession>
<sequence length="44" mass="4635">MTQSAHVKSVANNQCEYRVTTPPALQGSKAFVSMDVPVSADVLG</sequence>
<dbReference type="AlphaFoldDB" id="A0AAE4JZS2"/>
<keyword evidence="2" id="KW-1185">Reference proteome</keyword>
<evidence type="ECO:0000313" key="1">
    <source>
        <dbReference type="EMBL" id="MDS3861147.1"/>
    </source>
</evidence>
<dbReference type="RefSeq" id="WP_322878397.1">
    <property type="nucleotide sequence ID" value="NZ_JAVMIP010000009.1"/>
</dbReference>
<name>A0AAE4JZS2_9CYAN</name>